<dbReference type="InterPro" id="IPR000477">
    <property type="entry name" value="RT_dom"/>
</dbReference>
<dbReference type="Pfam" id="PF14111">
    <property type="entry name" value="DUF4283"/>
    <property type="match status" value="1"/>
</dbReference>
<dbReference type="InterPro" id="IPR036691">
    <property type="entry name" value="Endo/exonu/phosph_ase_sf"/>
</dbReference>
<sequence>MGRKKKATAPVISPVASEDDSRTIPASCDNIQGNTDARNGNPDDSSSALIEDDDELIHSDLVHPSAGMIPKKLHRVIIALNRELGLTWNGRLNEQNCTDSVFSQSPAVVPVVTEPSNGNSNNCDASAHVIVDPVVTLPADPWKNLFVGSKMASKGAELGFINPLVKDGRKVAQLQQKELDSMADKWQAAIVMYVVGESPTIASVKRFMAAVWSNVTQPQVFYHDEGYFILKFANVEDKNTIVVGGPYTFYGKPVIIKPWVANFNFYEEVLKVIPLWVKFPNLPLNCWGSDSLSRISSLLGVPLFADGCTTRQERVSFARVLIEMDVTNPLPDHVWIEDTTGKAFKQPVSYDWKPQFCKPCNVVGHDCDKLQKAKPVKPAVKKVWVPKQMQQAEQPQVVSTNAHTPPHTQVVPQASGNVDWQIVTRRTKGPSRMRNMSPSNPFTVLSSDLGFKEITDGDMSEVGDDHTVTQAPNHEEALIETRVKETKFKQISSKFGRYWSWGENYKDNPRGRIWLGWQHLEVDLSILTCHEQFIHCVVRDRTGCVYLYFTAVYGLHTIEDRKSLWSALLQIQASVGAYPWILSGDFNTILADGDRINGCPVTAAETCDFNNFVVSAGLCVLQSVGVIFPGIKGLYLNFSISDHVPLMISCLPEVPEGGKPFRFLNFLADHTQFAPLVKEVLDSPGAGTCMFQLWCKLKQVKCKLKSLHREEFAGIAEKIDKARTLLASVQQDLVTAPTTELHLQEIECIADLRKRLKVDEIALRQKSRIQWLQVGDSNHHYFFSSLKERNRVNRISILYDANGNKLVDDEAIHKEVISFYKALLGSSAPSLPSVHLPTLRKGPTLSVSAKRWLIRQVTNDEIDLALKAIGDDKASGLDGLNAVFFKKSWHIIKEDVYRAVKELFLSNTMLPQFNTTSITLVPKVLNPTLVKDFRPIACCNVVYKLVSKVLTTRMQAVISEVVNESQSGYIPGRQIADNILLATELIKGYTRAHVSPRCMLKVDLKKAYDSIELPFLKDVMLGLGFPECFVGWVMACITTVSYSILINGSPTLPFRARKGLRQGDPMSPFLFALGMEYLTRHLQHLQSLPDFNFHPRCEKLAITHLMFADDLLMFARADPHSVLMLFDAFSKFSKASGLEANLDKSNIYIGGVNASERREIFDLVHIPEGQFPFRYLGVPLSTKKLVYNQCRPLIDKVISRAKTWTARNLSYAGHTDPSRKSLVAWHSLCLPRSAGGWNLKEMSLWNKAVVSKLLWALTHKKDKLWCRWILTSHQHVVAVGGWDAVCKKGRFSIKAMYQALMGDQVKVPWRRVVCNNSATPKSLFITWLVLWNRLPTKDRLLQWKVVTDDLCPLCSKCPESVSHLFFHCEFAAGIWQSVLDSLHFARRPSNFDHELIWILKATKRNGDRHKLLLMYFAECVYGIWIQRNEMVFNHKCRDPKAVLQDVKFRVACRASDSQKQLLLS</sequence>
<dbReference type="SUPFAM" id="SSF56219">
    <property type="entry name" value="DNase I-like"/>
    <property type="match status" value="1"/>
</dbReference>
<feature type="compositionally biased region" description="Polar residues" evidence="1">
    <location>
        <begin position="29"/>
        <end position="48"/>
    </location>
</feature>
<dbReference type="InterPro" id="IPR043502">
    <property type="entry name" value="DNA/RNA_pol_sf"/>
</dbReference>
<dbReference type="InterPro" id="IPR026960">
    <property type="entry name" value="RVT-Znf"/>
</dbReference>
<dbReference type="Proteomes" id="UP000813463">
    <property type="component" value="Chromosome 4"/>
</dbReference>
<dbReference type="GeneID" id="130471313"/>
<evidence type="ECO:0000313" key="3">
    <source>
        <dbReference type="Proteomes" id="UP000813463"/>
    </source>
</evidence>
<dbReference type="PANTHER" id="PTHR33233">
    <property type="entry name" value="ENDONUCLEASE/EXONUCLEASE/PHOSPHATASE"/>
    <property type="match status" value="1"/>
</dbReference>
<reference evidence="4" key="2">
    <citation type="submission" date="2025-08" db="UniProtKB">
        <authorList>
            <consortium name="RefSeq"/>
        </authorList>
    </citation>
    <scope>IDENTIFICATION</scope>
    <source>
        <tissue evidence="4">Leaf</tissue>
    </source>
</reference>
<dbReference type="CDD" id="cd01650">
    <property type="entry name" value="RT_nLTR_like"/>
    <property type="match status" value="1"/>
</dbReference>
<evidence type="ECO:0000259" key="2">
    <source>
        <dbReference type="PROSITE" id="PS50878"/>
    </source>
</evidence>
<accession>A0ABM3RNZ5</accession>
<evidence type="ECO:0000256" key="1">
    <source>
        <dbReference type="SAM" id="MobiDB-lite"/>
    </source>
</evidence>
<dbReference type="PROSITE" id="PS50878">
    <property type="entry name" value="RT_POL"/>
    <property type="match status" value="1"/>
</dbReference>
<dbReference type="Pfam" id="PF13966">
    <property type="entry name" value="zf-RVT"/>
    <property type="match status" value="1"/>
</dbReference>
<dbReference type="SUPFAM" id="SSF56672">
    <property type="entry name" value="DNA/RNA polymerases"/>
    <property type="match status" value="1"/>
</dbReference>
<proteinExistence type="predicted"/>
<gene>
    <name evidence="4" type="primary">LOC130471313</name>
</gene>
<name>A0ABM3RNZ5_SPIOL</name>
<feature type="region of interest" description="Disordered" evidence="1">
    <location>
        <begin position="1"/>
        <end position="48"/>
    </location>
</feature>
<feature type="domain" description="Reverse transcriptase" evidence="2">
    <location>
        <begin position="902"/>
        <end position="1180"/>
    </location>
</feature>
<dbReference type="RefSeq" id="XP_056697342.1">
    <property type="nucleotide sequence ID" value="XM_056841364.1"/>
</dbReference>
<organism evidence="3 4">
    <name type="scientific">Spinacia oleracea</name>
    <name type="common">Spinach</name>
    <dbReference type="NCBI Taxonomy" id="3562"/>
    <lineage>
        <taxon>Eukaryota</taxon>
        <taxon>Viridiplantae</taxon>
        <taxon>Streptophyta</taxon>
        <taxon>Embryophyta</taxon>
        <taxon>Tracheophyta</taxon>
        <taxon>Spermatophyta</taxon>
        <taxon>Magnoliopsida</taxon>
        <taxon>eudicotyledons</taxon>
        <taxon>Gunneridae</taxon>
        <taxon>Pentapetalae</taxon>
        <taxon>Caryophyllales</taxon>
        <taxon>Chenopodiaceae</taxon>
        <taxon>Chenopodioideae</taxon>
        <taxon>Anserineae</taxon>
        <taxon>Spinacia</taxon>
    </lineage>
</organism>
<reference evidence="3" key="1">
    <citation type="journal article" date="2021" name="Nat. Commun.">
        <title>Genomic analyses provide insights into spinach domestication and the genetic basis of agronomic traits.</title>
        <authorList>
            <person name="Cai X."/>
            <person name="Sun X."/>
            <person name="Xu C."/>
            <person name="Sun H."/>
            <person name="Wang X."/>
            <person name="Ge C."/>
            <person name="Zhang Z."/>
            <person name="Wang Q."/>
            <person name="Fei Z."/>
            <person name="Jiao C."/>
            <person name="Wang Q."/>
        </authorList>
    </citation>
    <scope>NUCLEOTIDE SEQUENCE [LARGE SCALE GENOMIC DNA]</scope>
    <source>
        <strain evidence="3">cv. Varoflay</strain>
    </source>
</reference>
<evidence type="ECO:0000313" key="4">
    <source>
        <dbReference type="RefSeq" id="XP_056697342.1"/>
    </source>
</evidence>
<keyword evidence="3" id="KW-1185">Reference proteome</keyword>
<protein>
    <recommendedName>
        <fullName evidence="2">Reverse transcriptase domain-containing protein</fullName>
    </recommendedName>
</protein>
<dbReference type="InterPro" id="IPR025558">
    <property type="entry name" value="DUF4283"/>
</dbReference>
<dbReference type="PANTHER" id="PTHR33233:SF17">
    <property type="entry name" value="DUF4283 DOMAIN-CONTAINING PROTEIN"/>
    <property type="match status" value="1"/>
</dbReference>
<dbReference type="Pfam" id="PF00078">
    <property type="entry name" value="RVT_1"/>
    <property type="match status" value="1"/>
</dbReference>
<dbReference type="Gene3D" id="3.60.10.10">
    <property type="entry name" value="Endonuclease/exonuclease/phosphatase"/>
    <property type="match status" value="1"/>
</dbReference>